<comment type="subcellular location">
    <subcellularLocation>
        <location evidence="6 7 8">Gas vesicle shell</location>
    </subcellularLocation>
</comment>
<dbReference type="Proteomes" id="UP000635565">
    <property type="component" value="Unassembled WGS sequence"/>
</dbReference>
<keyword evidence="11" id="KW-1185">Reference proteome</keyword>
<dbReference type="InterPro" id="IPR003661">
    <property type="entry name" value="HisK_dim/P_dom"/>
</dbReference>
<dbReference type="InterPro" id="IPR005467">
    <property type="entry name" value="His_kinase_dom"/>
</dbReference>
<comment type="caution">
    <text evidence="10">The sequence shown here is derived from an EMBL/GenBank/DDBJ whole genome shotgun (WGS) entry which is preliminary data.</text>
</comment>
<keyword evidence="3" id="KW-0418">Kinase</keyword>
<name>A0ABQ3VJG3_9CHLR</name>
<evidence type="ECO:0000259" key="9">
    <source>
        <dbReference type="PROSITE" id="PS50109"/>
    </source>
</evidence>
<dbReference type="PRINTS" id="PR00344">
    <property type="entry name" value="BCTRLSENSOR"/>
</dbReference>
<feature type="domain" description="Histidine kinase" evidence="9">
    <location>
        <begin position="98"/>
        <end position="336"/>
    </location>
</feature>
<comment type="similarity">
    <text evidence="7 8">Belongs to the gas vesicle GvpA family.</text>
</comment>
<dbReference type="PROSITE" id="PS00234">
    <property type="entry name" value="GAS_VESICLE_A_1"/>
    <property type="match status" value="1"/>
</dbReference>
<organism evidence="10 11">
    <name type="scientific">Dictyobacter formicarum</name>
    <dbReference type="NCBI Taxonomy" id="2778368"/>
    <lineage>
        <taxon>Bacteria</taxon>
        <taxon>Bacillati</taxon>
        <taxon>Chloroflexota</taxon>
        <taxon>Ktedonobacteria</taxon>
        <taxon>Ktedonobacterales</taxon>
        <taxon>Dictyobacteraceae</taxon>
        <taxon>Dictyobacter</taxon>
    </lineage>
</organism>
<dbReference type="Pfam" id="PF00512">
    <property type="entry name" value="HisKA"/>
    <property type="match status" value="1"/>
</dbReference>
<reference evidence="10 11" key="1">
    <citation type="journal article" date="2021" name="Int. J. Syst. Evol. Microbiol.">
        <title>Reticulibacter mediterranei gen. nov., sp. nov., within the new family Reticulibacteraceae fam. nov., and Ktedonospora formicarum gen. nov., sp. nov., Ktedonobacter robiniae sp. nov., Dictyobacter formicarum sp. nov. and Dictyobacter arantiisoli sp. nov., belonging to the class Ktedonobacteria.</title>
        <authorList>
            <person name="Yabe S."/>
            <person name="Zheng Y."/>
            <person name="Wang C.M."/>
            <person name="Sakai Y."/>
            <person name="Abe K."/>
            <person name="Yokota A."/>
            <person name="Donadio S."/>
            <person name="Cavaletti L."/>
            <person name="Monciardini P."/>
        </authorList>
    </citation>
    <scope>NUCLEOTIDE SEQUENCE [LARGE SCALE GENOMIC DNA]</scope>
    <source>
        <strain evidence="10 11">SOSP1-9</strain>
    </source>
</reference>
<sequence length="348" mass="38480">MPVEKVGATSSLVDVLDRILDKGIVIDAWVRVSLIGIEILTIEARVVAASVETYLKYAEAVGLVASAPESGTAARVHAQMMADEAREAQHKLEDFIGLVSHELKTPLAGTQGSVQLAKRKLYRYESDPSQPEQQERNNQIIRSVLQALANAHDQTTVQTRLVNDLLDASRIHGQKLRLLQKPCELNQIVRQAVENLRTIAPNRVIELDEDEDKRLIVCVDADRIGQVIANYLSNALKYSPADRPVFVRLEQDGEKVKLLVRDEGPGLPAAEQKHIWTRFYRVSGIHSQQNSGVPHVSLGVGLHICKGIIEQHHGEVGVDSSLGEGSTFWFTLPLHAFLQPTVETAFPL</sequence>
<dbReference type="PANTHER" id="PTHR43547:SF2">
    <property type="entry name" value="HYBRID SIGNAL TRANSDUCTION HISTIDINE KINASE C"/>
    <property type="match status" value="1"/>
</dbReference>
<dbReference type="SMART" id="SM00387">
    <property type="entry name" value="HATPase_c"/>
    <property type="match status" value="1"/>
</dbReference>
<keyword evidence="4 7" id="KW-0304">Gas vesicle</keyword>
<comment type="function">
    <text evidence="7 8">Gas vesicles are hollow, gas filled proteinaceous nanostructures found in some microorganisms. During planktonic growth they allow positioning of the organism at a favorable depth for light or nutrient acquisition. GvpA forms the protein shell.</text>
</comment>
<dbReference type="RefSeq" id="WP_201363462.1">
    <property type="nucleotide sequence ID" value="NZ_BNJJ01000010.1"/>
</dbReference>
<dbReference type="Pfam" id="PF02518">
    <property type="entry name" value="HATPase_c"/>
    <property type="match status" value="1"/>
</dbReference>
<dbReference type="InterPro" id="IPR000638">
    <property type="entry name" value="Gas-vesicle_GvpA-like"/>
</dbReference>
<proteinExistence type="inferred from homology"/>
<dbReference type="Pfam" id="PF00741">
    <property type="entry name" value="Gas_vesicle"/>
    <property type="match status" value="1"/>
</dbReference>
<dbReference type="HAMAP" id="MF_00576">
    <property type="entry name" value="Gas_vesicle_A"/>
    <property type="match status" value="1"/>
</dbReference>
<protein>
    <recommendedName>
        <fullName evidence="7">Gas vesicle protein A</fullName>
        <shortName evidence="7">GVP</shortName>
    </recommendedName>
</protein>
<dbReference type="NCBIfam" id="NF006874">
    <property type="entry name" value="PRK09371.1"/>
    <property type="match status" value="1"/>
</dbReference>
<dbReference type="CDD" id="cd00082">
    <property type="entry name" value="HisKA"/>
    <property type="match status" value="1"/>
</dbReference>
<dbReference type="SMART" id="SM00388">
    <property type="entry name" value="HisKA"/>
    <property type="match status" value="1"/>
</dbReference>
<dbReference type="InterPro" id="IPR036890">
    <property type="entry name" value="HATPase_C_sf"/>
</dbReference>
<evidence type="ECO:0000313" key="10">
    <source>
        <dbReference type="EMBL" id="GHO85819.1"/>
    </source>
</evidence>
<dbReference type="SUPFAM" id="SSF55874">
    <property type="entry name" value="ATPase domain of HSP90 chaperone/DNA topoisomerase II/histidine kinase"/>
    <property type="match status" value="1"/>
</dbReference>
<keyword evidence="2" id="KW-0597">Phosphoprotein</keyword>
<dbReference type="InterPro" id="IPR018493">
    <property type="entry name" value="GvpA-like_CS"/>
</dbReference>
<dbReference type="SUPFAM" id="SSF47384">
    <property type="entry name" value="Homodimeric domain of signal transducing histidine kinase"/>
    <property type="match status" value="1"/>
</dbReference>
<dbReference type="PROSITE" id="PS50109">
    <property type="entry name" value="HIS_KIN"/>
    <property type="match status" value="1"/>
</dbReference>
<evidence type="ECO:0000256" key="3">
    <source>
        <dbReference type="ARBA" id="ARBA00022777"/>
    </source>
</evidence>
<evidence type="ECO:0000256" key="5">
    <source>
        <dbReference type="ARBA" id="ARBA00023012"/>
    </source>
</evidence>
<dbReference type="PROSITE" id="PS00669">
    <property type="entry name" value="GAS_VESICLE_A_2"/>
    <property type="match status" value="1"/>
</dbReference>
<gene>
    <name evidence="7" type="primary">gvpA</name>
    <name evidence="10" type="ORF">KSZ_38250</name>
</gene>
<evidence type="ECO:0000256" key="2">
    <source>
        <dbReference type="ARBA" id="ARBA00022553"/>
    </source>
</evidence>
<dbReference type="EMBL" id="BNJJ01000010">
    <property type="protein sequence ID" value="GHO85819.1"/>
    <property type="molecule type" value="Genomic_DNA"/>
</dbReference>
<dbReference type="CDD" id="cd00075">
    <property type="entry name" value="HATPase"/>
    <property type="match status" value="1"/>
</dbReference>
<evidence type="ECO:0000256" key="7">
    <source>
        <dbReference type="HAMAP-Rule" id="MF_00576"/>
    </source>
</evidence>
<dbReference type="Gene3D" id="3.30.565.10">
    <property type="entry name" value="Histidine kinase-like ATPase, C-terminal domain"/>
    <property type="match status" value="1"/>
</dbReference>
<accession>A0ABQ3VJG3</accession>
<comment type="catalytic activity">
    <reaction evidence="1">
        <text>ATP + protein L-histidine = ADP + protein N-phospho-L-histidine.</text>
        <dbReference type="EC" id="2.7.13.3"/>
    </reaction>
</comment>
<dbReference type="InterPro" id="IPR036097">
    <property type="entry name" value="HisK_dim/P_sf"/>
</dbReference>
<keyword evidence="3" id="KW-0808">Transferase</keyword>
<evidence type="ECO:0000313" key="11">
    <source>
        <dbReference type="Proteomes" id="UP000635565"/>
    </source>
</evidence>
<evidence type="ECO:0000256" key="8">
    <source>
        <dbReference type="RuleBase" id="RU000632"/>
    </source>
</evidence>
<comment type="subunit">
    <text evidence="7 8">The gas vesicle shell is 2 nm thick and consists of a single layer of this protein. It forms helical ribs nearly perpendicular to the long axis of the vesicle.</text>
</comment>
<dbReference type="Gene3D" id="1.10.287.130">
    <property type="match status" value="1"/>
</dbReference>
<dbReference type="InterPro" id="IPR003594">
    <property type="entry name" value="HATPase_dom"/>
</dbReference>
<dbReference type="InterPro" id="IPR047870">
    <property type="entry name" value="Gas_vesicle_GvpA"/>
</dbReference>
<dbReference type="InterPro" id="IPR004358">
    <property type="entry name" value="Sig_transdc_His_kin-like_C"/>
</dbReference>
<dbReference type="PANTHER" id="PTHR43547">
    <property type="entry name" value="TWO-COMPONENT HISTIDINE KINASE"/>
    <property type="match status" value="1"/>
</dbReference>
<evidence type="ECO:0000256" key="6">
    <source>
        <dbReference type="ARBA" id="ARBA00035629"/>
    </source>
</evidence>
<evidence type="ECO:0000256" key="4">
    <source>
        <dbReference type="ARBA" id="ARBA00022987"/>
    </source>
</evidence>
<keyword evidence="5" id="KW-0902">Two-component regulatory system</keyword>
<evidence type="ECO:0000256" key="1">
    <source>
        <dbReference type="ARBA" id="ARBA00000085"/>
    </source>
</evidence>